<protein>
    <submittedName>
        <fullName evidence="4">Uncharacterized protein LOC103707426 isoform X1</fullName>
    </submittedName>
</protein>
<feature type="compositionally biased region" description="Basic and acidic residues" evidence="1">
    <location>
        <begin position="364"/>
        <end position="380"/>
    </location>
</feature>
<feature type="compositionally biased region" description="Polar residues" evidence="1">
    <location>
        <begin position="324"/>
        <end position="335"/>
    </location>
</feature>
<dbReference type="AlphaFoldDB" id="A0A8B9A831"/>
<sequence length="530" mass="58410">MVQLPNPGKFRLDSDPPRAAGVAAAAAAMKVEIEDFLDEEHGPFSKKSRNASLPQQQGRDSEFDMVLLQGMPYNILDEPSPLGLRLRKSPSLLDLIQMRLSQVNSGTMSCILASENADSGKKIDFKFDAVSGTTDKLKASNFPAILLRIGTWERESKYEGDLVAKIYFAKHKLVWEVLEGGLKSKIEIQWSDISDMKARYPENGDGTLDIVLARPPLFYKETDPQPRKHTLWQATTDFTGGQASVHRRHFLKCPQSLLSKNVEKLLQCDPRLNLLSQQPDIILESPYFELRCAVFDDQVEAKSHGFDNMDGKGLTFSGFCDSGSPHTTSSTSMKSAEQDSVGRAPDRVSQEIASPSTGIESQALEEHNSSEAEELKELNRQDQLSARGPKETMSSSHLVNCMEKCTQMASGNPSSSSDALPTKEILENISQQLLDDSQGSSVLDEQSLLPRVNSLLSLITPQSLQVNNNGGRRIVGDESDSVTATEVVDGAQPSVSRNESYGELLINLPRIASLPQFLSNIYEDFEDEGR</sequence>
<reference evidence="4" key="2">
    <citation type="submission" date="2025-08" db="UniProtKB">
        <authorList>
            <consortium name="RefSeq"/>
        </authorList>
    </citation>
    <scope>IDENTIFICATION</scope>
    <source>
        <tissue evidence="4">Young leaves</tissue>
    </source>
</reference>
<dbReference type="OrthoDB" id="1516808at2759"/>
<dbReference type="RefSeq" id="XP_038981857.1">
    <property type="nucleotide sequence ID" value="XM_039125929.1"/>
</dbReference>
<evidence type="ECO:0000313" key="3">
    <source>
        <dbReference type="Proteomes" id="UP000228380"/>
    </source>
</evidence>
<dbReference type="PANTHER" id="PTHR33494:SF1">
    <property type="entry name" value="C2H2-TYPE DOMAIN-CONTAINING PROTEIN-RELATED"/>
    <property type="match status" value="1"/>
</dbReference>
<evidence type="ECO:0000259" key="2">
    <source>
        <dbReference type="Pfam" id="PF24818"/>
    </source>
</evidence>
<keyword evidence="3" id="KW-1185">Reference proteome</keyword>
<feature type="compositionally biased region" description="Polar residues" evidence="1">
    <location>
        <begin position="351"/>
        <end position="360"/>
    </location>
</feature>
<dbReference type="KEGG" id="pda:103707426"/>
<name>A0A8B9A831_PHODC</name>
<accession>A0A8B9A831</accession>
<feature type="region of interest" description="Disordered" evidence="1">
    <location>
        <begin position="40"/>
        <end position="59"/>
    </location>
</feature>
<evidence type="ECO:0000256" key="1">
    <source>
        <dbReference type="SAM" id="MobiDB-lite"/>
    </source>
</evidence>
<dbReference type="Proteomes" id="UP000228380">
    <property type="component" value="Chromosome 1"/>
</dbReference>
<proteinExistence type="predicted"/>
<reference evidence="3" key="1">
    <citation type="journal article" date="2019" name="Nat. Commun.">
        <title>Genome-wide association mapping of date palm fruit traits.</title>
        <authorList>
            <person name="Hazzouri K.M."/>
            <person name="Gros-Balthazard M."/>
            <person name="Flowers J.M."/>
            <person name="Copetti D."/>
            <person name="Lemansour A."/>
            <person name="Lebrun M."/>
            <person name="Masmoudi K."/>
            <person name="Ferrand S."/>
            <person name="Dhar M.I."/>
            <person name="Fresquez Z.A."/>
            <person name="Rosas U."/>
            <person name="Zhang J."/>
            <person name="Talag J."/>
            <person name="Lee S."/>
            <person name="Kudrna D."/>
            <person name="Powell R.F."/>
            <person name="Leitch I.J."/>
            <person name="Krueger R.R."/>
            <person name="Wing R.A."/>
            <person name="Amiri K.M.A."/>
            <person name="Purugganan M.D."/>
        </authorList>
    </citation>
    <scope>NUCLEOTIDE SEQUENCE [LARGE SCALE GENOMIC DNA]</scope>
    <source>
        <strain evidence="3">cv. Khalas</strain>
    </source>
</reference>
<feature type="domain" description="TRF2/HOY1 PH-like" evidence="2">
    <location>
        <begin position="141"/>
        <end position="258"/>
    </location>
</feature>
<dbReference type="PANTHER" id="PTHR33494">
    <property type="entry name" value="OS02G0793800 PROTEIN"/>
    <property type="match status" value="1"/>
</dbReference>
<feature type="region of interest" description="Disordered" evidence="1">
    <location>
        <begin position="323"/>
        <end position="396"/>
    </location>
</feature>
<gene>
    <name evidence="4" type="primary">LOC103707426</name>
</gene>
<dbReference type="Pfam" id="PF24818">
    <property type="entry name" value="PH_TRF2_HOY1"/>
    <property type="match status" value="1"/>
</dbReference>
<organism evidence="3 4">
    <name type="scientific">Phoenix dactylifera</name>
    <name type="common">Date palm</name>
    <dbReference type="NCBI Taxonomy" id="42345"/>
    <lineage>
        <taxon>Eukaryota</taxon>
        <taxon>Viridiplantae</taxon>
        <taxon>Streptophyta</taxon>
        <taxon>Embryophyta</taxon>
        <taxon>Tracheophyta</taxon>
        <taxon>Spermatophyta</taxon>
        <taxon>Magnoliopsida</taxon>
        <taxon>Liliopsida</taxon>
        <taxon>Arecaceae</taxon>
        <taxon>Coryphoideae</taxon>
        <taxon>Phoeniceae</taxon>
        <taxon>Phoenix</taxon>
    </lineage>
</organism>
<dbReference type="InterPro" id="IPR057939">
    <property type="entry name" value="TRF2_HOY1_PH"/>
</dbReference>
<dbReference type="GeneID" id="103707426"/>
<evidence type="ECO:0000313" key="4">
    <source>
        <dbReference type="RefSeq" id="XP_038981857.1"/>
    </source>
</evidence>